<protein>
    <submittedName>
        <fullName evidence="2">O-antigen ligase</fullName>
    </submittedName>
</protein>
<feature type="transmembrane region" description="Helical" evidence="1">
    <location>
        <begin position="174"/>
        <end position="194"/>
    </location>
</feature>
<organism evidence="2 3">
    <name type="scientific">Pedobacter agri</name>
    <dbReference type="NCBI Taxonomy" id="454586"/>
    <lineage>
        <taxon>Bacteria</taxon>
        <taxon>Pseudomonadati</taxon>
        <taxon>Bacteroidota</taxon>
        <taxon>Sphingobacteriia</taxon>
        <taxon>Sphingobacteriales</taxon>
        <taxon>Sphingobacteriaceae</taxon>
        <taxon>Pedobacter</taxon>
    </lineage>
</organism>
<proteinExistence type="predicted"/>
<keyword evidence="3" id="KW-1185">Reference proteome</keyword>
<feature type="transmembrane region" description="Helical" evidence="1">
    <location>
        <begin position="424"/>
        <end position="442"/>
    </location>
</feature>
<name>A0A9X3DD86_9SPHI</name>
<feature type="transmembrane region" description="Helical" evidence="1">
    <location>
        <begin position="249"/>
        <end position="270"/>
    </location>
</feature>
<evidence type="ECO:0000256" key="1">
    <source>
        <dbReference type="SAM" id="Phobius"/>
    </source>
</evidence>
<feature type="transmembrane region" description="Helical" evidence="1">
    <location>
        <begin position="368"/>
        <end position="389"/>
    </location>
</feature>
<evidence type="ECO:0000313" key="2">
    <source>
        <dbReference type="EMBL" id="MCX3264075.1"/>
    </source>
</evidence>
<dbReference type="Proteomes" id="UP001142592">
    <property type="component" value="Unassembled WGS sequence"/>
</dbReference>
<feature type="transmembrane region" description="Helical" evidence="1">
    <location>
        <begin position="56"/>
        <end position="73"/>
    </location>
</feature>
<keyword evidence="1" id="KW-0472">Membrane</keyword>
<feature type="transmembrane region" description="Helical" evidence="1">
    <location>
        <begin position="79"/>
        <end position="100"/>
    </location>
</feature>
<sequence>MIIGRYLLNSIIAKAILLFIIIGLLIYNKVELSVIVLSFLTIVALDFAHPLVLRNYFLVYTCLMFGVARLFFIPQDNIYTIHGIFYSFAFYVGTLIRKYLFKGRIIYKKTILYNRINRRISAVWALLIIILILKTLVNIYTILNTGISSYFGGNSMVSTIENYGQQNVSGGFDIILSSFFSSSIIAVVAMYVGIHLKNGRKLNYIALSYALLFLPLLSLSRNAFAFGLITMLLIYTMAENTKGRLSGKLLLYGAITLIFLTFVGITIGRLRESQINISSNAEASSSLMMVYGELSPIVAYETIKTNLDNGVLSHQYGKTIIPPIIFKVVPRSWYPDKPINSTAYYAQKTNSDAFENGFMIPSTFYGDLYLNFGLIITIFICIFFGYFVAVLDYAYMDNIKSVLFIYLIIHNNFYAFLRNNIPEGFMNIFLTFAIYFFYRLLIESLTRKIPN</sequence>
<comment type="caution">
    <text evidence="2">The sequence shown here is derived from an EMBL/GenBank/DDBJ whole genome shotgun (WGS) entry which is preliminary data.</text>
</comment>
<feature type="transmembrane region" description="Helical" evidence="1">
    <location>
        <begin position="121"/>
        <end position="143"/>
    </location>
</feature>
<feature type="transmembrane region" description="Helical" evidence="1">
    <location>
        <begin position="206"/>
        <end position="237"/>
    </location>
</feature>
<accession>A0A9X3DD86</accession>
<keyword evidence="1" id="KW-0812">Transmembrane</keyword>
<dbReference type="GO" id="GO:0016874">
    <property type="term" value="F:ligase activity"/>
    <property type="evidence" value="ECO:0007669"/>
    <property type="project" value="UniProtKB-KW"/>
</dbReference>
<dbReference type="NCBIfam" id="TIGR04370">
    <property type="entry name" value="glyco_rpt_poly"/>
    <property type="match status" value="1"/>
</dbReference>
<keyword evidence="2" id="KW-0436">Ligase</keyword>
<feature type="transmembrane region" description="Helical" evidence="1">
    <location>
        <begin position="7"/>
        <end position="26"/>
    </location>
</feature>
<dbReference type="AlphaFoldDB" id="A0A9X3DD86"/>
<feature type="transmembrane region" description="Helical" evidence="1">
    <location>
        <begin position="32"/>
        <end position="49"/>
    </location>
</feature>
<keyword evidence="1" id="KW-1133">Transmembrane helix</keyword>
<gene>
    <name evidence="2" type="ORF">OQZ29_04925</name>
</gene>
<dbReference type="RefSeq" id="WP_010603075.1">
    <property type="nucleotide sequence ID" value="NZ_JAPJUH010000002.1"/>
</dbReference>
<evidence type="ECO:0000313" key="3">
    <source>
        <dbReference type="Proteomes" id="UP001142592"/>
    </source>
</evidence>
<reference evidence="2" key="1">
    <citation type="submission" date="2022-11" db="EMBL/GenBank/DDBJ databases">
        <authorList>
            <person name="Graham C."/>
            <person name="Newman J.D."/>
        </authorList>
    </citation>
    <scope>NUCLEOTIDE SEQUENCE</scope>
    <source>
        <strain evidence="2">DSM 19486</strain>
    </source>
</reference>
<dbReference type="EMBL" id="JAPJUH010000002">
    <property type="protein sequence ID" value="MCX3264075.1"/>
    <property type="molecule type" value="Genomic_DNA"/>
</dbReference>